<protein>
    <recommendedName>
        <fullName evidence="4">AA1-like domain-containing protein</fullName>
    </recommendedName>
</protein>
<sequence length="151" mass="16876">MLTIFTVLPLLLPALTLALPATPNTITYIVSNFLYTEHDTQGSNATFTLIDPRPEHALNITCTSASTQSHVPTTFVGCEDGENKDALFSLTMSSLTIQRGWTVDEQYYMWTRAPVDTYWTPGVNVTDTDNGHGKEFRHDGDWEFLVTSAWV</sequence>
<feature type="chain" id="PRO_5025594995" description="AA1-like domain-containing protein" evidence="1">
    <location>
        <begin position="19"/>
        <end position="151"/>
    </location>
</feature>
<evidence type="ECO:0008006" key="4">
    <source>
        <dbReference type="Google" id="ProtNLM"/>
    </source>
</evidence>
<keyword evidence="1" id="KW-0732">Signal</keyword>
<dbReference type="AlphaFoldDB" id="A0A6A6SXJ7"/>
<organism evidence="2 3">
    <name type="scientific">Lophiostoma macrostomum CBS 122681</name>
    <dbReference type="NCBI Taxonomy" id="1314788"/>
    <lineage>
        <taxon>Eukaryota</taxon>
        <taxon>Fungi</taxon>
        <taxon>Dikarya</taxon>
        <taxon>Ascomycota</taxon>
        <taxon>Pezizomycotina</taxon>
        <taxon>Dothideomycetes</taxon>
        <taxon>Pleosporomycetidae</taxon>
        <taxon>Pleosporales</taxon>
        <taxon>Lophiostomataceae</taxon>
        <taxon>Lophiostoma</taxon>
    </lineage>
</organism>
<gene>
    <name evidence="2" type="ORF">K491DRAFT_760828</name>
</gene>
<dbReference type="EMBL" id="MU004417">
    <property type="protein sequence ID" value="KAF2651797.1"/>
    <property type="molecule type" value="Genomic_DNA"/>
</dbReference>
<evidence type="ECO:0000313" key="3">
    <source>
        <dbReference type="Proteomes" id="UP000799324"/>
    </source>
</evidence>
<accession>A0A6A6SXJ7</accession>
<dbReference type="Proteomes" id="UP000799324">
    <property type="component" value="Unassembled WGS sequence"/>
</dbReference>
<feature type="signal peptide" evidence="1">
    <location>
        <begin position="1"/>
        <end position="18"/>
    </location>
</feature>
<evidence type="ECO:0000313" key="2">
    <source>
        <dbReference type="EMBL" id="KAF2651797.1"/>
    </source>
</evidence>
<reference evidence="2" key="1">
    <citation type="journal article" date="2020" name="Stud. Mycol.">
        <title>101 Dothideomycetes genomes: a test case for predicting lifestyles and emergence of pathogens.</title>
        <authorList>
            <person name="Haridas S."/>
            <person name="Albert R."/>
            <person name="Binder M."/>
            <person name="Bloem J."/>
            <person name="Labutti K."/>
            <person name="Salamov A."/>
            <person name="Andreopoulos B."/>
            <person name="Baker S."/>
            <person name="Barry K."/>
            <person name="Bills G."/>
            <person name="Bluhm B."/>
            <person name="Cannon C."/>
            <person name="Castanera R."/>
            <person name="Culley D."/>
            <person name="Daum C."/>
            <person name="Ezra D."/>
            <person name="Gonzalez J."/>
            <person name="Henrissat B."/>
            <person name="Kuo A."/>
            <person name="Liang C."/>
            <person name="Lipzen A."/>
            <person name="Lutzoni F."/>
            <person name="Magnuson J."/>
            <person name="Mondo S."/>
            <person name="Nolan M."/>
            <person name="Ohm R."/>
            <person name="Pangilinan J."/>
            <person name="Park H.-J."/>
            <person name="Ramirez L."/>
            <person name="Alfaro M."/>
            <person name="Sun H."/>
            <person name="Tritt A."/>
            <person name="Yoshinaga Y."/>
            <person name="Zwiers L.-H."/>
            <person name="Turgeon B."/>
            <person name="Goodwin S."/>
            <person name="Spatafora J."/>
            <person name="Crous P."/>
            <person name="Grigoriev I."/>
        </authorList>
    </citation>
    <scope>NUCLEOTIDE SEQUENCE</scope>
    <source>
        <strain evidence="2">CBS 122681</strain>
    </source>
</reference>
<proteinExistence type="predicted"/>
<dbReference type="OrthoDB" id="3795775at2759"/>
<keyword evidence="3" id="KW-1185">Reference proteome</keyword>
<evidence type="ECO:0000256" key="1">
    <source>
        <dbReference type="SAM" id="SignalP"/>
    </source>
</evidence>
<name>A0A6A6SXJ7_9PLEO</name>